<reference evidence="2 3" key="1">
    <citation type="journal article" date="2021" name="Elife">
        <title>Chloroplast acquisition without the gene transfer in kleptoplastic sea slugs, Plakobranchus ocellatus.</title>
        <authorList>
            <person name="Maeda T."/>
            <person name="Takahashi S."/>
            <person name="Yoshida T."/>
            <person name="Shimamura S."/>
            <person name="Takaki Y."/>
            <person name="Nagai Y."/>
            <person name="Toyoda A."/>
            <person name="Suzuki Y."/>
            <person name="Arimoto A."/>
            <person name="Ishii H."/>
            <person name="Satoh N."/>
            <person name="Nishiyama T."/>
            <person name="Hasebe M."/>
            <person name="Maruyama T."/>
            <person name="Minagawa J."/>
            <person name="Obokata J."/>
            <person name="Shigenobu S."/>
        </authorList>
    </citation>
    <scope>NUCLEOTIDE SEQUENCE [LARGE SCALE GENOMIC DNA]</scope>
</reference>
<accession>A0AAV4DZN9</accession>
<feature type="region of interest" description="Disordered" evidence="1">
    <location>
        <begin position="57"/>
        <end position="109"/>
    </location>
</feature>
<feature type="compositionally biased region" description="Basic and acidic residues" evidence="1">
    <location>
        <begin position="77"/>
        <end position="89"/>
    </location>
</feature>
<proteinExistence type="predicted"/>
<evidence type="ECO:0000256" key="1">
    <source>
        <dbReference type="SAM" id="MobiDB-lite"/>
    </source>
</evidence>
<dbReference type="AlphaFoldDB" id="A0AAV4DZN9"/>
<sequence>MIYSFMLNEGETTAQTRTKTHLNCHLSLFSYGCAYAEAVEPNAGTTQSIAFAAASPQQGDLKLSGPPSDQGAGGGARTRDRRVPADLRADSQATVLPTSPGLCWNADFR</sequence>
<keyword evidence="3" id="KW-1185">Reference proteome</keyword>
<dbReference type="EMBL" id="BLXT01008463">
    <property type="protein sequence ID" value="GFO49306.1"/>
    <property type="molecule type" value="Genomic_DNA"/>
</dbReference>
<name>A0AAV4DZN9_9GAST</name>
<gene>
    <name evidence="2" type="ORF">PoB_007581100</name>
</gene>
<protein>
    <submittedName>
        <fullName evidence="2">Uncharacterized protein</fullName>
    </submittedName>
</protein>
<evidence type="ECO:0000313" key="3">
    <source>
        <dbReference type="Proteomes" id="UP000735302"/>
    </source>
</evidence>
<evidence type="ECO:0000313" key="2">
    <source>
        <dbReference type="EMBL" id="GFO49306.1"/>
    </source>
</evidence>
<dbReference type="Proteomes" id="UP000735302">
    <property type="component" value="Unassembled WGS sequence"/>
</dbReference>
<organism evidence="2 3">
    <name type="scientific">Plakobranchus ocellatus</name>
    <dbReference type="NCBI Taxonomy" id="259542"/>
    <lineage>
        <taxon>Eukaryota</taxon>
        <taxon>Metazoa</taxon>
        <taxon>Spiralia</taxon>
        <taxon>Lophotrochozoa</taxon>
        <taxon>Mollusca</taxon>
        <taxon>Gastropoda</taxon>
        <taxon>Heterobranchia</taxon>
        <taxon>Euthyneura</taxon>
        <taxon>Panpulmonata</taxon>
        <taxon>Sacoglossa</taxon>
        <taxon>Placobranchoidea</taxon>
        <taxon>Plakobranchidae</taxon>
        <taxon>Plakobranchus</taxon>
    </lineage>
</organism>
<comment type="caution">
    <text evidence="2">The sequence shown here is derived from an EMBL/GenBank/DDBJ whole genome shotgun (WGS) entry which is preliminary data.</text>
</comment>